<organism evidence="1 2">
    <name type="scientific">Mytilus coruscus</name>
    <name type="common">Sea mussel</name>
    <dbReference type="NCBI Taxonomy" id="42192"/>
    <lineage>
        <taxon>Eukaryota</taxon>
        <taxon>Metazoa</taxon>
        <taxon>Spiralia</taxon>
        <taxon>Lophotrochozoa</taxon>
        <taxon>Mollusca</taxon>
        <taxon>Bivalvia</taxon>
        <taxon>Autobranchia</taxon>
        <taxon>Pteriomorphia</taxon>
        <taxon>Mytilida</taxon>
        <taxon>Mytiloidea</taxon>
        <taxon>Mytilidae</taxon>
        <taxon>Mytilinae</taxon>
        <taxon>Mytilus</taxon>
    </lineage>
</organism>
<name>A0A6J8BVG8_MYTCO</name>
<dbReference type="OrthoDB" id="6120040at2759"/>
<proteinExistence type="predicted"/>
<reference evidence="1 2" key="1">
    <citation type="submission" date="2020-06" db="EMBL/GenBank/DDBJ databases">
        <authorList>
            <person name="Li R."/>
            <person name="Bekaert M."/>
        </authorList>
    </citation>
    <scope>NUCLEOTIDE SEQUENCE [LARGE SCALE GENOMIC DNA]</scope>
    <source>
        <strain evidence="2">wild</strain>
    </source>
</reference>
<dbReference type="Gene3D" id="3.10.100.10">
    <property type="entry name" value="Mannose-Binding Protein A, subunit A"/>
    <property type="match status" value="1"/>
</dbReference>
<evidence type="ECO:0000313" key="2">
    <source>
        <dbReference type="Proteomes" id="UP000507470"/>
    </source>
</evidence>
<dbReference type="InterPro" id="IPR016187">
    <property type="entry name" value="CTDL_fold"/>
</dbReference>
<sequence length="218" mass="25421">MESLGAVKLDHLMNIFQTEGNVGLIQTIGLLQCFLSCLRNQMCLTLFFKNDIKLCILHSKTFYYKQPTKSGVGWEAYQIKDLSGRCPEKFAYYRKLDLCYRIEHGTDDNLSNFGKCVALQSELIRIDSSNRQKYVEHILDGVTRDWICIQGNNFMVHNRMTFDDGTDMVYFNWDSSQPDDDNLPIMIVMAAAYNYTFYWHDMNFPKPLTCSYICEKRA</sequence>
<protein>
    <recommendedName>
        <fullName evidence="3">C-type lectin domain-containing protein</fullName>
    </recommendedName>
</protein>
<gene>
    <name evidence="1" type="ORF">MCOR_22590</name>
</gene>
<dbReference type="InterPro" id="IPR016186">
    <property type="entry name" value="C-type_lectin-like/link_sf"/>
</dbReference>
<evidence type="ECO:0000313" key="1">
    <source>
        <dbReference type="EMBL" id="CAC5387231.1"/>
    </source>
</evidence>
<dbReference type="Proteomes" id="UP000507470">
    <property type="component" value="Unassembled WGS sequence"/>
</dbReference>
<keyword evidence="2" id="KW-1185">Reference proteome</keyword>
<evidence type="ECO:0008006" key="3">
    <source>
        <dbReference type="Google" id="ProtNLM"/>
    </source>
</evidence>
<dbReference type="SUPFAM" id="SSF56436">
    <property type="entry name" value="C-type lectin-like"/>
    <property type="match status" value="1"/>
</dbReference>
<dbReference type="EMBL" id="CACVKT020003993">
    <property type="protein sequence ID" value="CAC5387231.1"/>
    <property type="molecule type" value="Genomic_DNA"/>
</dbReference>
<dbReference type="CDD" id="cd00037">
    <property type="entry name" value="CLECT"/>
    <property type="match status" value="1"/>
</dbReference>
<accession>A0A6J8BVG8</accession>
<dbReference type="AlphaFoldDB" id="A0A6J8BVG8"/>